<evidence type="ECO:0000256" key="7">
    <source>
        <dbReference type="ARBA" id="ARBA00022833"/>
    </source>
</evidence>
<evidence type="ECO:0000256" key="2">
    <source>
        <dbReference type="ARBA" id="ARBA00009765"/>
    </source>
</evidence>
<dbReference type="KEGG" id="sdn:Sden_2908"/>
<accession>Q12K40</accession>
<evidence type="ECO:0000256" key="5">
    <source>
        <dbReference type="ARBA" id="ARBA00022519"/>
    </source>
</evidence>
<evidence type="ECO:0000313" key="13">
    <source>
        <dbReference type="EMBL" id="ABE56186.1"/>
    </source>
</evidence>
<feature type="transmembrane region" description="Helical" evidence="12">
    <location>
        <begin position="261"/>
        <end position="283"/>
    </location>
</feature>
<organism evidence="13 14">
    <name type="scientific">Shewanella denitrificans (strain OS217 / ATCC BAA-1090 / DSM 15013)</name>
    <dbReference type="NCBI Taxonomy" id="318161"/>
    <lineage>
        <taxon>Bacteria</taxon>
        <taxon>Pseudomonadati</taxon>
        <taxon>Pseudomonadota</taxon>
        <taxon>Gammaproteobacteria</taxon>
        <taxon>Alteromonadales</taxon>
        <taxon>Shewanellaceae</taxon>
        <taxon>Shewanella</taxon>
    </lineage>
</organism>
<dbReference type="eggNOG" id="COG0598">
    <property type="taxonomic scope" value="Bacteria"/>
</dbReference>
<keyword evidence="14" id="KW-1185">Reference proteome</keyword>
<dbReference type="InterPro" id="IPR045863">
    <property type="entry name" value="CorA_TM1_TM2"/>
</dbReference>
<dbReference type="PANTHER" id="PTHR46494">
    <property type="entry name" value="CORA FAMILY METAL ION TRANSPORTER (EUROFUNG)"/>
    <property type="match status" value="1"/>
</dbReference>
<evidence type="ECO:0000256" key="1">
    <source>
        <dbReference type="ARBA" id="ARBA00004651"/>
    </source>
</evidence>
<evidence type="ECO:0000256" key="10">
    <source>
        <dbReference type="ARBA" id="ARBA00023136"/>
    </source>
</evidence>
<proteinExistence type="inferred from homology"/>
<evidence type="ECO:0000256" key="12">
    <source>
        <dbReference type="SAM" id="Phobius"/>
    </source>
</evidence>
<dbReference type="GO" id="GO:0005886">
    <property type="term" value="C:plasma membrane"/>
    <property type="evidence" value="ECO:0007669"/>
    <property type="project" value="UniProtKB-SubCell"/>
</dbReference>
<name>Q12K40_SHEDO</name>
<comment type="similarity">
    <text evidence="2">Belongs to the CorA metal ion transporter (MIT) (TC 1.A.35) family.</text>
</comment>
<keyword evidence="11" id="KW-0175">Coiled coil</keyword>
<protein>
    <submittedName>
        <fullName evidence="13">Mg2+ transporter protein, CorA-like protein</fullName>
    </submittedName>
</protein>
<gene>
    <name evidence="13" type="ordered locus">Sden_2908</name>
</gene>
<dbReference type="GO" id="GO:0000287">
    <property type="term" value="F:magnesium ion binding"/>
    <property type="evidence" value="ECO:0007669"/>
    <property type="project" value="TreeGrafter"/>
</dbReference>
<evidence type="ECO:0000256" key="4">
    <source>
        <dbReference type="ARBA" id="ARBA00022475"/>
    </source>
</evidence>
<keyword evidence="3" id="KW-0813">Transport</keyword>
<keyword evidence="9" id="KW-0406">Ion transport</keyword>
<dbReference type="PANTHER" id="PTHR46494:SF3">
    <property type="entry name" value="ZINC TRANSPORT PROTEIN ZNTB"/>
    <property type="match status" value="1"/>
</dbReference>
<dbReference type="Gene3D" id="1.20.58.340">
    <property type="entry name" value="Magnesium transport protein CorA, transmembrane region"/>
    <property type="match status" value="2"/>
</dbReference>
<dbReference type="Gene3D" id="3.30.460.20">
    <property type="entry name" value="CorA soluble domain-like"/>
    <property type="match status" value="1"/>
</dbReference>
<dbReference type="SUPFAM" id="SSF144083">
    <property type="entry name" value="Magnesium transport protein CorA, transmembrane region"/>
    <property type="match status" value="1"/>
</dbReference>
<dbReference type="STRING" id="318161.Sden_2908"/>
<dbReference type="OrthoDB" id="9803484at2"/>
<evidence type="ECO:0000256" key="8">
    <source>
        <dbReference type="ARBA" id="ARBA00022989"/>
    </source>
</evidence>
<evidence type="ECO:0000256" key="3">
    <source>
        <dbReference type="ARBA" id="ARBA00022448"/>
    </source>
</evidence>
<evidence type="ECO:0000256" key="6">
    <source>
        <dbReference type="ARBA" id="ARBA00022692"/>
    </source>
</evidence>
<dbReference type="CDD" id="cd12833">
    <property type="entry name" value="ZntB-like_1"/>
    <property type="match status" value="1"/>
</dbReference>
<dbReference type="EMBL" id="CP000302">
    <property type="protein sequence ID" value="ABE56186.1"/>
    <property type="molecule type" value="Genomic_DNA"/>
</dbReference>
<evidence type="ECO:0000313" key="14">
    <source>
        <dbReference type="Proteomes" id="UP000001982"/>
    </source>
</evidence>
<keyword evidence="4" id="KW-1003">Cell membrane</keyword>
<evidence type="ECO:0000256" key="11">
    <source>
        <dbReference type="SAM" id="Coils"/>
    </source>
</evidence>
<dbReference type="SUPFAM" id="SSF143865">
    <property type="entry name" value="CorA soluble domain-like"/>
    <property type="match status" value="1"/>
</dbReference>
<dbReference type="GO" id="GO:0015095">
    <property type="term" value="F:magnesium ion transmembrane transporter activity"/>
    <property type="evidence" value="ECO:0007669"/>
    <property type="project" value="TreeGrafter"/>
</dbReference>
<keyword evidence="8 12" id="KW-1133">Transmembrane helix</keyword>
<dbReference type="InterPro" id="IPR045861">
    <property type="entry name" value="CorA_cytoplasmic_dom"/>
</dbReference>
<dbReference type="RefSeq" id="WP_011497335.1">
    <property type="nucleotide sequence ID" value="NC_007954.1"/>
</dbReference>
<keyword evidence="10 12" id="KW-0472">Membrane</keyword>
<keyword evidence="6 12" id="KW-0812">Transmembrane</keyword>
<dbReference type="HOGENOM" id="CLU_007127_2_0_6"/>
<feature type="coiled-coil region" evidence="11">
    <location>
        <begin position="148"/>
        <end position="187"/>
    </location>
</feature>
<dbReference type="GO" id="GO:0050897">
    <property type="term" value="F:cobalt ion binding"/>
    <property type="evidence" value="ECO:0007669"/>
    <property type="project" value="TreeGrafter"/>
</dbReference>
<keyword evidence="7" id="KW-0862">Zinc</keyword>
<comment type="subcellular location">
    <subcellularLocation>
        <location evidence="1">Cell membrane</location>
        <topology evidence="1">Multi-pass membrane protein</topology>
    </subcellularLocation>
</comment>
<dbReference type="AlphaFoldDB" id="Q12K40"/>
<dbReference type="GO" id="GO:0015087">
    <property type="term" value="F:cobalt ion transmembrane transporter activity"/>
    <property type="evidence" value="ECO:0007669"/>
    <property type="project" value="TreeGrafter"/>
</dbReference>
<evidence type="ECO:0000256" key="9">
    <source>
        <dbReference type="ARBA" id="ARBA00023065"/>
    </source>
</evidence>
<keyword evidence="5" id="KW-0997">Cell inner membrane</keyword>
<dbReference type="InterPro" id="IPR002523">
    <property type="entry name" value="MgTranspt_CorA/ZnTranspt_ZntB"/>
</dbReference>
<reference evidence="13 14" key="1">
    <citation type="submission" date="2006-03" db="EMBL/GenBank/DDBJ databases">
        <title>Complete sequence of Shewanella denitrificans OS217.</title>
        <authorList>
            <consortium name="US DOE Joint Genome Institute"/>
            <person name="Copeland A."/>
            <person name="Lucas S."/>
            <person name="Lapidus A."/>
            <person name="Barry K."/>
            <person name="Detter J.C."/>
            <person name="Glavina del Rio T."/>
            <person name="Hammon N."/>
            <person name="Israni S."/>
            <person name="Dalin E."/>
            <person name="Tice H."/>
            <person name="Pitluck S."/>
            <person name="Brettin T."/>
            <person name="Bruce D."/>
            <person name="Han C."/>
            <person name="Tapia R."/>
            <person name="Gilna P."/>
            <person name="Kiss H."/>
            <person name="Schmutz J."/>
            <person name="Larimer F."/>
            <person name="Land M."/>
            <person name="Hauser L."/>
            <person name="Kyrpides N."/>
            <person name="Lykidis A."/>
            <person name="Richardson P."/>
        </authorList>
    </citation>
    <scope>NUCLEOTIDE SEQUENCE [LARGE SCALE GENOMIC DNA]</scope>
    <source>
        <strain evidence="14">OS217 / ATCC BAA-1090 / DSM 15013</strain>
    </source>
</reference>
<feature type="transmembrane region" description="Helical" evidence="12">
    <location>
        <begin position="295"/>
        <end position="316"/>
    </location>
</feature>
<dbReference type="Proteomes" id="UP000001982">
    <property type="component" value="Chromosome"/>
</dbReference>
<sequence length="321" mass="36575">MTSGFIYSLLLTGPNAGQSLTLAQVEQWQPSDGLLWMHLRYREPQAQAWVHKAGLSKVEVDTLLAQDTRPRVLNTARGMLLALRGVNLNPGSDPEDMVSVRLYAEEHRIISTCERQLQSIHSLAEQIKHGKGPVDSAAFIMQLCELLTHRKVEFISKLEDEIDELEEQVVTRANKNLRNDIAELRRQTVVTRRYLAPQREAFFRMLNDHNDLFDEADEVRIREINEILIRVIEDLDTIRDRAGVTHEELQSQQAEQLNQRLYFLSLISAVFLPLGFLTGLLGVNIGGIPGAETDWAFSAFCIGLAVIIAMQMLIFYRLKWL</sequence>
<dbReference type="Pfam" id="PF01544">
    <property type="entry name" value="CorA"/>
    <property type="match status" value="1"/>
</dbReference>